<sequence>MERYKVLLVDDEVEVIDIMEQKIHWNDLGFKVVGSATNGVKALELVEKLQPDVVLTDIKMPYMNGLQLARRLNEDYPNIYIMICTGFDEFEYAKEAVHLEIKEYMLKPINSTELSASLEDLKETLDREREEKLNVKKLNNYFQEALPKLQSNFLISLIEGRVGEEDYDRFLQAYQLDMKGPHFCCVIFHTSANHVPDGMDPLLLSMSVEREIKDRLVEEWECKEFIYMGNTLLILELDSKEKMAQVTDACDRFCRWAYRIMGAVVTAGIGTVCDSLRDISISYEGARDAISYRVLYGTKRAINIGEIVPKEQKQTAQPEEISMQELLRAIRIGDPEEIKEMAHKEIEKIYKNTETISQHNLATLEIVSRFVRFCTNNSLDFNEISGYSQNIYEKVSQMDESLLTNWTVNMSMAISDCLMNARNNTSKRLIVDAQNIVKDRYMEADISLDEVCAQLGVSNSYFSSIFKKEVGKSFISYLTDYRMDIAEDLVLNTDEKSYTIAEKVGYLDANYFSYVFKKKFGVSPSKYRASAKK</sequence>
<evidence type="ECO:0000256" key="9">
    <source>
        <dbReference type="ARBA" id="ARBA00024867"/>
    </source>
</evidence>
<evidence type="ECO:0000256" key="1">
    <source>
        <dbReference type="ARBA" id="ARBA00004496"/>
    </source>
</evidence>
<dbReference type="SUPFAM" id="SSF52172">
    <property type="entry name" value="CheY-like"/>
    <property type="match status" value="1"/>
</dbReference>
<dbReference type="PRINTS" id="PR00032">
    <property type="entry name" value="HTHARAC"/>
</dbReference>
<dbReference type="Gene3D" id="1.10.10.60">
    <property type="entry name" value="Homeodomain-like"/>
    <property type="match status" value="2"/>
</dbReference>
<keyword evidence="8" id="KW-0804">Transcription</keyword>
<keyword evidence="15" id="KW-1185">Reference proteome</keyword>
<dbReference type="PROSITE" id="PS50110">
    <property type="entry name" value="RESPONSE_REGULATORY"/>
    <property type="match status" value="1"/>
</dbReference>
<dbReference type="Gene3D" id="3.40.50.2300">
    <property type="match status" value="1"/>
</dbReference>
<keyword evidence="11" id="KW-0175">Coiled coil</keyword>
<evidence type="ECO:0000313" key="15">
    <source>
        <dbReference type="Proteomes" id="UP000647235"/>
    </source>
</evidence>
<evidence type="ECO:0000259" key="13">
    <source>
        <dbReference type="PROSITE" id="PS50110"/>
    </source>
</evidence>
<proteinExistence type="predicted"/>
<dbReference type="Proteomes" id="UP000647235">
    <property type="component" value="Unassembled WGS sequence"/>
</dbReference>
<keyword evidence="5" id="KW-0902">Two-component regulatory system</keyword>
<evidence type="ECO:0000256" key="10">
    <source>
        <dbReference type="PROSITE-ProRule" id="PRU00169"/>
    </source>
</evidence>
<dbReference type="InterPro" id="IPR020449">
    <property type="entry name" value="Tscrpt_reg_AraC-type_HTH"/>
</dbReference>
<feature type="domain" description="HTH araC/xylS-type" evidence="12">
    <location>
        <begin position="431"/>
        <end position="530"/>
    </location>
</feature>
<dbReference type="InterPro" id="IPR011006">
    <property type="entry name" value="CheY-like_superfamily"/>
</dbReference>
<organism evidence="14 15">
    <name type="scientific">Dorea hominis</name>
    <dbReference type="NCBI Taxonomy" id="2763040"/>
    <lineage>
        <taxon>Bacteria</taxon>
        <taxon>Bacillati</taxon>
        <taxon>Bacillota</taxon>
        <taxon>Clostridia</taxon>
        <taxon>Lachnospirales</taxon>
        <taxon>Lachnospiraceae</taxon>
        <taxon>Dorea</taxon>
    </lineage>
</organism>
<name>A0ABR7EXU5_9FIRM</name>
<keyword evidence="4 10" id="KW-0597">Phosphoprotein</keyword>
<keyword evidence="7" id="KW-0238">DNA-binding</keyword>
<dbReference type="PANTHER" id="PTHR42713:SF3">
    <property type="entry name" value="TRANSCRIPTIONAL REGULATORY PROTEIN HPTR"/>
    <property type="match status" value="1"/>
</dbReference>
<dbReference type="EMBL" id="JACOOY010000020">
    <property type="protein sequence ID" value="MBC5666134.1"/>
    <property type="molecule type" value="Genomic_DNA"/>
</dbReference>
<feature type="domain" description="Response regulatory" evidence="13">
    <location>
        <begin position="5"/>
        <end position="122"/>
    </location>
</feature>
<evidence type="ECO:0000256" key="3">
    <source>
        <dbReference type="ARBA" id="ARBA00022490"/>
    </source>
</evidence>
<feature type="coiled-coil region" evidence="11">
    <location>
        <begin position="111"/>
        <end position="138"/>
    </location>
</feature>
<comment type="caution">
    <text evidence="14">The sequence shown here is derived from an EMBL/GenBank/DDBJ whole genome shotgun (WGS) entry which is preliminary data.</text>
</comment>
<evidence type="ECO:0000256" key="5">
    <source>
        <dbReference type="ARBA" id="ARBA00023012"/>
    </source>
</evidence>
<reference evidence="14 15" key="1">
    <citation type="submission" date="2020-08" db="EMBL/GenBank/DDBJ databases">
        <title>Genome public.</title>
        <authorList>
            <person name="Liu C."/>
            <person name="Sun Q."/>
        </authorList>
    </citation>
    <scope>NUCLEOTIDE SEQUENCE [LARGE SCALE GENOMIC DNA]</scope>
    <source>
        <strain evidence="14 15">NSJ-36</strain>
    </source>
</reference>
<dbReference type="InterPro" id="IPR018060">
    <property type="entry name" value="HTH_AraC"/>
</dbReference>
<dbReference type="InterPro" id="IPR001789">
    <property type="entry name" value="Sig_transdc_resp-reg_receiver"/>
</dbReference>
<feature type="modified residue" description="4-aspartylphosphate" evidence="10">
    <location>
        <position position="57"/>
    </location>
</feature>
<dbReference type="RefSeq" id="WP_117538043.1">
    <property type="nucleotide sequence ID" value="NZ_JACOOY010000020.1"/>
</dbReference>
<dbReference type="SMART" id="SM00342">
    <property type="entry name" value="HTH_ARAC"/>
    <property type="match status" value="1"/>
</dbReference>
<gene>
    <name evidence="14" type="ORF">H8S07_12895</name>
</gene>
<dbReference type="Pfam" id="PF12833">
    <property type="entry name" value="HTH_18"/>
    <property type="match status" value="1"/>
</dbReference>
<comment type="function">
    <text evidence="9">May play the central regulatory role in sporulation. It may be an element of the effector pathway responsible for the activation of sporulation genes in response to nutritional stress. Spo0A may act in concert with spo0H (a sigma factor) to control the expression of some genes that are critical to the sporulation process.</text>
</comment>
<dbReference type="Pfam" id="PF17853">
    <property type="entry name" value="GGDEF_2"/>
    <property type="match status" value="1"/>
</dbReference>
<dbReference type="PANTHER" id="PTHR42713">
    <property type="entry name" value="HISTIDINE KINASE-RELATED"/>
    <property type="match status" value="1"/>
</dbReference>
<evidence type="ECO:0000256" key="11">
    <source>
        <dbReference type="SAM" id="Coils"/>
    </source>
</evidence>
<dbReference type="InterPro" id="IPR051552">
    <property type="entry name" value="HptR"/>
</dbReference>
<dbReference type="CDD" id="cd17536">
    <property type="entry name" value="REC_YesN-like"/>
    <property type="match status" value="1"/>
</dbReference>
<comment type="subcellular location">
    <subcellularLocation>
        <location evidence="1">Cytoplasm</location>
    </subcellularLocation>
</comment>
<keyword evidence="3" id="KW-0963">Cytoplasm</keyword>
<dbReference type="InterPro" id="IPR041522">
    <property type="entry name" value="CdaR_GGDEF"/>
</dbReference>
<evidence type="ECO:0000313" key="14">
    <source>
        <dbReference type="EMBL" id="MBC5666134.1"/>
    </source>
</evidence>
<keyword evidence="6" id="KW-0805">Transcription regulation</keyword>
<accession>A0ABR7EXU5</accession>
<evidence type="ECO:0000259" key="12">
    <source>
        <dbReference type="PROSITE" id="PS01124"/>
    </source>
</evidence>
<evidence type="ECO:0000256" key="4">
    <source>
        <dbReference type="ARBA" id="ARBA00022553"/>
    </source>
</evidence>
<evidence type="ECO:0000256" key="8">
    <source>
        <dbReference type="ARBA" id="ARBA00023163"/>
    </source>
</evidence>
<dbReference type="PROSITE" id="PS01124">
    <property type="entry name" value="HTH_ARAC_FAMILY_2"/>
    <property type="match status" value="1"/>
</dbReference>
<dbReference type="InterPro" id="IPR009057">
    <property type="entry name" value="Homeodomain-like_sf"/>
</dbReference>
<evidence type="ECO:0000256" key="6">
    <source>
        <dbReference type="ARBA" id="ARBA00023015"/>
    </source>
</evidence>
<evidence type="ECO:0000256" key="2">
    <source>
        <dbReference type="ARBA" id="ARBA00018672"/>
    </source>
</evidence>
<evidence type="ECO:0000256" key="7">
    <source>
        <dbReference type="ARBA" id="ARBA00023125"/>
    </source>
</evidence>
<protein>
    <recommendedName>
        <fullName evidence="2">Stage 0 sporulation protein A homolog</fullName>
    </recommendedName>
</protein>
<dbReference type="Pfam" id="PF00072">
    <property type="entry name" value="Response_reg"/>
    <property type="match status" value="1"/>
</dbReference>
<dbReference type="SMART" id="SM00448">
    <property type="entry name" value="REC"/>
    <property type="match status" value="1"/>
</dbReference>
<dbReference type="SUPFAM" id="SSF46689">
    <property type="entry name" value="Homeodomain-like"/>
    <property type="match status" value="2"/>
</dbReference>